<sequence length="93" mass="10599">MSSLPYLSTARSTARATSSSFVTSPWRKQAEAPPPRDWQTRWPRSSWMSRTQTFAPWLQNSLVILLPIPDAPPVISATLPSRLQRTHQVNRKN</sequence>
<dbReference type="EMBL" id="LR746275">
    <property type="protein sequence ID" value="CAA7405962.1"/>
    <property type="molecule type" value="Genomic_DNA"/>
</dbReference>
<feature type="compositionally biased region" description="Low complexity" evidence="1">
    <location>
        <begin position="8"/>
        <end position="20"/>
    </location>
</feature>
<proteinExistence type="predicted"/>
<accession>A0A7I8JFU5</accession>
<evidence type="ECO:0000313" key="2">
    <source>
        <dbReference type="EMBL" id="CAA2629774.1"/>
    </source>
</evidence>
<dbReference type="EMBL" id="LR743599">
    <property type="protein sequence ID" value="CAA2629774.1"/>
    <property type="molecule type" value="Genomic_DNA"/>
</dbReference>
<name>A0A7I8JFU5_SPIIN</name>
<dbReference type="Proteomes" id="UP000663760">
    <property type="component" value="Chromosome 12"/>
</dbReference>
<reference evidence="2" key="1">
    <citation type="submission" date="2019-12" db="EMBL/GenBank/DDBJ databases">
        <authorList>
            <person name="Scholz U."/>
            <person name="Mascher M."/>
            <person name="Fiebig A."/>
        </authorList>
    </citation>
    <scope>NUCLEOTIDE SEQUENCE</scope>
</reference>
<evidence type="ECO:0000313" key="3">
    <source>
        <dbReference type="EMBL" id="CAA7405962.1"/>
    </source>
</evidence>
<dbReference type="AlphaFoldDB" id="A0A7I8JFU5"/>
<evidence type="ECO:0000256" key="1">
    <source>
        <dbReference type="SAM" id="MobiDB-lite"/>
    </source>
</evidence>
<organism evidence="2">
    <name type="scientific">Spirodela intermedia</name>
    <name type="common">Intermediate duckweed</name>
    <dbReference type="NCBI Taxonomy" id="51605"/>
    <lineage>
        <taxon>Eukaryota</taxon>
        <taxon>Viridiplantae</taxon>
        <taxon>Streptophyta</taxon>
        <taxon>Embryophyta</taxon>
        <taxon>Tracheophyta</taxon>
        <taxon>Spermatophyta</taxon>
        <taxon>Magnoliopsida</taxon>
        <taxon>Liliopsida</taxon>
        <taxon>Araceae</taxon>
        <taxon>Lemnoideae</taxon>
        <taxon>Spirodela</taxon>
    </lineage>
</organism>
<feature type="region of interest" description="Disordered" evidence="1">
    <location>
        <begin position="1"/>
        <end position="42"/>
    </location>
</feature>
<protein>
    <submittedName>
        <fullName evidence="2">Uncharacterized protein</fullName>
    </submittedName>
</protein>
<keyword evidence="4" id="KW-1185">Reference proteome</keyword>
<evidence type="ECO:0000313" key="4">
    <source>
        <dbReference type="Proteomes" id="UP000663760"/>
    </source>
</evidence>
<gene>
    <name evidence="2" type="ORF">SI7747_12015412</name>
    <name evidence="3" type="ORF">SI8410_12016640</name>
</gene>